<reference evidence="2" key="2">
    <citation type="submission" date="2015-01" db="EMBL/GenBank/DDBJ databases">
        <title>Evolutionary Origins and Diversification of the Mycorrhizal Mutualists.</title>
        <authorList>
            <consortium name="DOE Joint Genome Institute"/>
            <consortium name="Mycorrhizal Genomics Consortium"/>
            <person name="Kohler A."/>
            <person name="Kuo A."/>
            <person name="Nagy L.G."/>
            <person name="Floudas D."/>
            <person name="Copeland A."/>
            <person name="Barry K.W."/>
            <person name="Cichocki N."/>
            <person name="Veneault-Fourrey C."/>
            <person name="LaButti K."/>
            <person name="Lindquist E.A."/>
            <person name="Lipzen A."/>
            <person name="Lundell T."/>
            <person name="Morin E."/>
            <person name="Murat C."/>
            <person name="Riley R."/>
            <person name="Ohm R."/>
            <person name="Sun H."/>
            <person name="Tunlid A."/>
            <person name="Henrissat B."/>
            <person name="Grigoriev I.V."/>
            <person name="Hibbett D.S."/>
            <person name="Martin F."/>
        </authorList>
    </citation>
    <scope>NUCLEOTIDE SEQUENCE [LARGE SCALE GENOMIC DNA]</scope>
    <source>
        <strain evidence="2">Marx 270</strain>
    </source>
</reference>
<dbReference type="OrthoDB" id="3027122at2759"/>
<dbReference type="HOGENOM" id="CLU_1714045_0_0_1"/>
<evidence type="ECO:0000313" key="2">
    <source>
        <dbReference type="Proteomes" id="UP000054217"/>
    </source>
</evidence>
<gene>
    <name evidence="1" type="ORF">M404DRAFT_25095</name>
</gene>
<organism evidence="1 2">
    <name type="scientific">Pisolithus tinctorius Marx 270</name>
    <dbReference type="NCBI Taxonomy" id="870435"/>
    <lineage>
        <taxon>Eukaryota</taxon>
        <taxon>Fungi</taxon>
        <taxon>Dikarya</taxon>
        <taxon>Basidiomycota</taxon>
        <taxon>Agaricomycotina</taxon>
        <taxon>Agaricomycetes</taxon>
        <taxon>Agaricomycetidae</taxon>
        <taxon>Boletales</taxon>
        <taxon>Sclerodermatineae</taxon>
        <taxon>Pisolithaceae</taxon>
        <taxon>Pisolithus</taxon>
    </lineage>
</organism>
<dbReference type="Proteomes" id="UP000054217">
    <property type="component" value="Unassembled WGS sequence"/>
</dbReference>
<evidence type="ECO:0000313" key="1">
    <source>
        <dbReference type="EMBL" id="KIO05803.1"/>
    </source>
</evidence>
<keyword evidence="2" id="KW-1185">Reference proteome</keyword>
<protein>
    <submittedName>
        <fullName evidence="1">Uncharacterized protein</fullName>
    </submittedName>
</protein>
<dbReference type="InParanoid" id="A0A0C3J9U8"/>
<accession>A0A0C3J9U8</accession>
<reference evidence="1 2" key="1">
    <citation type="submission" date="2014-04" db="EMBL/GenBank/DDBJ databases">
        <authorList>
            <consortium name="DOE Joint Genome Institute"/>
            <person name="Kuo A."/>
            <person name="Kohler A."/>
            <person name="Costa M.D."/>
            <person name="Nagy L.G."/>
            <person name="Floudas D."/>
            <person name="Copeland A."/>
            <person name="Barry K.W."/>
            <person name="Cichocki N."/>
            <person name="Veneault-Fourrey C."/>
            <person name="LaButti K."/>
            <person name="Lindquist E.A."/>
            <person name="Lipzen A."/>
            <person name="Lundell T."/>
            <person name="Morin E."/>
            <person name="Murat C."/>
            <person name="Sun H."/>
            <person name="Tunlid A."/>
            <person name="Henrissat B."/>
            <person name="Grigoriev I.V."/>
            <person name="Hibbett D.S."/>
            <person name="Martin F."/>
            <person name="Nordberg H.P."/>
            <person name="Cantor M.N."/>
            <person name="Hua S.X."/>
        </authorList>
    </citation>
    <scope>NUCLEOTIDE SEQUENCE [LARGE SCALE GENOMIC DNA]</scope>
    <source>
        <strain evidence="1 2">Marx 270</strain>
    </source>
</reference>
<name>A0A0C3J9U8_PISTI</name>
<sequence>MSDIMLQREKLILELLSKMSSIVIGSMVVVADALDESCPAKSQRQILSVLASRAGGLPHSFRIFVTSCRFPYTERVLSTAPRAQATTSDDVSAESTERDIRPYVSKQLRHLHDIGDIEVEGTAQKVECLFEWVPLAYDYIEPNRCWHNCSILP</sequence>
<dbReference type="EMBL" id="KN831965">
    <property type="protein sequence ID" value="KIO05803.1"/>
    <property type="molecule type" value="Genomic_DNA"/>
</dbReference>
<proteinExistence type="predicted"/>
<dbReference type="AlphaFoldDB" id="A0A0C3J9U8"/>